<protein>
    <submittedName>
        <fullName evidence="2">Uncharacterized protein</fullName>
    </submittedName>
</protein>
<evidence type="ECO:0000313" key="3">
    <source>
        <dbReference type="Proteomes" id="UP001154078"/>
    </source>
</evidence>
<dbReference type="OrthoDB" id="6782577at2759"/>
<dbReference type="AlphaFoldDB" id="A0A9P0B8Q7"/>
<accession>A0A9P0B8Q7</accession>
<gene>
    <name evidence="2" type="ORF">MELIAE_LOCUS7683</name>
</gene>
<sequence length="358" mass="42119">MKQVIVKKEPEELVDDSERDISINYDKPSTSSDQEMPSTSGMAIKQKIKKELHDSDNSMDYDESGVKEEPETSTDEDNFDGAKQTKLILEAKYEEFLDKGSKINDGDEECDDSDHGDESENFLYNIKEEGDNSESSVEDNKNYLYIKDEGKDENEAMFETKIEVKYHGVEYNDISAVKSGADSEVVNKNILAKIVLPKDMVSRFTPSKKKQNNNMDHKKQREKQRLAMRRLREARRQDPEKYEEEKRKERLRYHARKESGKIKSVKEMSEEEKSTKRKEWREKNKKWYNKQKELAKGETISEEIKNEVLCLEVITKQISDNYKKLKQKRHKSNFWKMIFGATVKRYRKTRFLQNATLS</sequence>
<dbReference type="Proteomes" id="UP001154078">
    <property type="component" value="Chromosome 5"/>
</dbReference>
<keyword evidence="3" id="KW-1185">Reference proteome</keyword>
<feature type="compositionally biased region" description="Basic and acidic residues" evidence="1">
    <location>
        <begin position="215"/>
        <end position="224"/>
    </location>
</feature>
<feature type="region of interest" description="Disordered" evidence="1">
    <location>
        <begin position="1"/>
        <end position="83"/>
    </location>
</feature>
<feature type="compositionally biased region" description="Basic and acidic residues" evidence="1">
    <location>
        <begin position="1"/>
        <end position="11"/>
    </location>
</feature>
<evidence type="ECO:0000313" key="2">
    <source>
        <dbReference type="EMBL" id="CAH0556820.1"/>
    </source>
</evidence>
<feature type="region of interest" description="Disordered" evidence="1">
    <location>
        <begin position="99"/>
        <end position="119"/>
    </location>
</feature>
<feature type="compositionally biased region" description="Polar residues" evidence="1">
    <location>
        <begin position="27"/>
        <end position="41"/>
    </location>
</feature>
<evidence type="ECO:0000256" key="1">
    <source>
        <dbReference type="SAM" id="MobiDB-lite"/>
    </source>
</evidence>
<dbReference type="EMBL" id="OV121136">
    <property type="protein sequence ID" value="CAH0556820.1"/>
    <property type="molecule type" value="Genomic_DNA"/>
</dbReference>
<feature type="region of interest" description="Disordered" evidence="1">
    <location>
        <begin position="257"/>
        <end position="279"/>
    </location>
</feature>
<feature type="region of interest" description="Disordered" evidence="1">
    <location>
        <begin position="205"/>
        <end position="224"/>
    </location>
</feature>
<feature type="compositionally biased region" description="Acidic residues" evidence="1">
    <location>
        <begin position="106"/>
        <end position="119"/>
    </location>
</feature>
<name>A0A9P0B8Q7_BRAAE</name>
<proteinExistence type="predicted"/>
<reference evidence="2" key="1">
    <citation type="submission" date="2021-12" db="EMBL/GenBank/DDBJ databases">
        <authorList>
            <person name="King R."/>
        </authorList>
    </citation>
    <scope>NUCLEOTIDE SEQUENCE</scope>
</reference>
<organism evidence="2 3">
    <name type="scientific">Brassicogethes aeneus</name>
    <name type="common">Rape pollen beetle</name>
    <name type="synonym">Meligethes aeneus</name>
    <dbReference type="NCBI Taxonomy" id="1431903"/>
    <lineage>
        <taxon>Eukaryota</taxon>
        <taxon>Metazoa</taxon>
        <taxon>Ecdysozoa</taxon>
        <taxon>Arthropoda</taxon>
        <taxon>Hexapoda</taxon>
        <taxon>Insecta</taxon>
        <taxon>Pterygota</taxon>
        <taxon>Neoptera</taxon>
        <taxon>Endopterygota</taxon>
        <taxon>Coleoptera</taxon>
        <taxon>Polyphaga</taxon>
        <taxon>Cucujiformia</taxon>
        <taxon>Nitidulidae</taxon>
        <taxon>Meligethinae</taxon>
        <taxon>Brassicogethes</taxon>
    </lineage>
</organism>